<dbReference type="Gene3D" id="1.10.510.10">
    <property type="entry name" value="Transferase(Phosphotransferase) domain 1"/>
    <property type="match status" value="1"/>
</dbReference>
<dbReference type="InterPro" id="IPR000719">
    <property type="entry name" value="Prot_kinase_dom"/>
</dbReference>
<keyword evidence="4" id="KW-1185">Reference proteome</keyword>
<evidence type="ECO:0000313" key="3">
    <source>
        <dbReference type="EMBL" id="GMR33564.1"/>
    </source>
</evidence>
<dbReference type="SMART" id="SM00220">
    <property type="entry name" value="S_TKc"/>
    <property type="match status" value="1"/>
</dbReference>
<dbReference type="InterPro" id="IPR011009">
    <property type="entry name" value="Kinase-like_dom_sf"/>
</dbReference>
<dbReference type="PROSITE" id="PS00108">
    <property type="entry name" value="PROTEIN_KINASE_ST"/>
    <property type="match status" value="1"/>
</dbReference>
<dbReference type="SUPFAM" id="SSF56112">
    <property type="entry name" value="Protein kinase-like (PK-like)"/>
    <property type="match status" value="1"/>
</dbReference>
<dbReference type="Proteomes" id="UP001328107">
    <property type="component" value="Unassembled WGS sequence"/>
</dbReference>
<sequence length="379" mass="44436">SLQDVDNSKMGKFRMGRILGEKWRIVQKLDSGGFGNVYQVQDIKDPTKIAALKVEPSQTDEWNHLKLETTVLKELHADGYRAHVPRLFRAAKRRSYCYMIITLLGENLLKLKRRHFPGGMPLRTWTRVAVQCLYGIKTMHDRGYVHRDIKPQNFVLGYSATPAYARVIYIIDFGLSRNYAYAPTAGCKKWIARRARARLEFRGTYRYASPTMHEEKEQGRKDDVWSWLYMMIDLYCGLPWVDDDTLPQLNKKKLHMKDEDLMIRMPESTKFIPKHLRSLNVYQRPNYVKIYRALESLRRSTKTAYEDPYEWESKETAATNKKAMREDKETPIGYTTAERFFKSDPINIKAAPSSNDEQVIIERFTVKRAKPEMIMLEDV</sequence>
<name>A0AAN4Z587_9BILA</name>
<dbReference type="InterPro" id="IPR008271">
    <property type="entry name" value="Ser/Thr_kinase_AS"/>
</dbReference>
<dbReference type="GO" id="GO:0004674">
    <property type="term" value="F:protein serine/threonine kinase activity"/>
    <property type="evidence" value="ECO:0007669"/>
    <property type="project" value="UniProtKB-EC"/>
</dbReference>
<dbReference type="PROSITE" id="PS50011">
    <property type="entry name" value="PROTEIN_KINASE_DOM"/>
    <property type="match status" value="1"/>
</dbReference>
<dbReference type="AlphaFoldDB" id="A0AAN4Z587"/>
<dbReference type="EMBL" id="BTRK01000001">
    <property type="protein sequence ID" value="GMR33564.1"/>
    <property type="molecule type" value="Genomic_DNA"/>
</dbReference>
<dbReference type="PANTHER" id="PTHR11909">
    <property type="entry name" value="CASEIN KINASE-RELATED"/>
    <property type="match status" value="1"/>
</dbReference>
<accession>A0AAN4Z587</accession>
<feature type="non-terminal residue" evidence="3">
    <location>
        <position position="379"/>
    </location>
</feature>
<evidence type="ECO:0000256" key="1">
    <source>
        <dbReference type="ARBA" id="ARBA00012513"/>
    </source>
</evidence>
<gene>
    <name evidence="3" type="ORF">PMAYCL1PPCAC_03759</name>
</gene>
<dbReference type="InterPro" id="IPR050235">
    <property type="entry name" value="CK1_Ser-Thr_kinase"/>
</dbReference>
<dbReference type="GO" id="GO:0005524">
    <property type="term" value="F:ATP binding"/>
    <property type="evidence" value="ECO:0007669"/>
    <property type="project" value="InterPro"/>
</dbReference>
<evidence type="ECO:0000259" key="2">
    <source>
        <dbReference type="PROSITE" id="PS50011"/>
    </source>
</evidence>
<comment type="caution">
    <text evidence="3">The sequence shown here is derived from an EMBL/GenBank/DDBJ whole genome shotgun (WGS) entry which is preliminary data.</text>
</comment>
<feature type="non-terminal residue" evidence="3">
    <location>
        <position position="1"/>
    </location>
</feature>
<reference evidence="4" key="1">
    <citation type="submission" date="2022-10" db="EMBL/GenBank/DDBJ databases">
        <title>Genome assembly of Pristionchus species.</title>
        <authorList>
            <person name="Yoshida K."/>
            <person name="Sommer R.J."/>
        </authorList>
    </citation>
    <scope>NUCLEOTIDE SEQUENCE [LARGE SCALE GENOMIC DNA]</scope>
    <source>
        <strain evidence="4">RS5460</strain>
    </source>
</reference>
<organism evidence="3 4">
    <name type="scientific">Pristionchus mayeri</name>
    <dbReference type="NCBI Taxonomy" id="1317129"/>
    <lineage>
        <taxon>Eukaryota</taxon>
        <taxon>Metazoa</taxon>
        <taxon>Ecdysozoa</taxon>
        <taxon>Nematoda</taxon>
        <taxon>Chromadorea</taxon>
        <taxon>Rhabditida</taxon>
        <taxon>Rhabditina</taxon>
        <taxon>Diplogasteromorpha</taxon>
        <taxon>Diplogasteroidea</taxon>
        <taxon>Neodiplogasteridae</taxon>
        <taxon>Pristionchus</taxon>
    </lineage>
</organism>
<feature type="domain" description="Protein kinase" evidence="2">
    <location>
        <begin position="23"/>
        <end position="297"/>
    </location>
</feature>
<protein>
    <recommendedName>
        <fullName evidence="1">non-specific serine/threonine protein kinase</fullName>
        <ecNumber evidence="1">2.7.11.1</ecNumber>
    </recommendedName>
</protein>
<dbReference type="EC" id="2.7.11.1" evidence="1"/>
<dbReference type="Pfam" id="PF00069">
    <property type="entry name" value="Pkinase"/>
    <property type="match status" value="1"/>
</dbReference>
<evidence type="ECO:0000313" key="4">
    <source>
        <dbReference type="Proteomes" id="UP001328107"/>
    </source>
</evidence>
<proteinExistence type="predicted"/>